<dbReference type="RefSeq" id="WP_200597793.1">
    <property type="nucleotide sequence ID" value="NZ_JAEPBG010000022.1"/>
</dbReference>
<evidence type="ECO:0000313" key="9">
    <source>
        <dbReference type="Proteomes" id="UP000622890"/>
    </source>
</evidence>
<sequence>MIDFELSDGDNKLINEAREQATLARKYARYYDQNENIVPPRELKEAVGRPDPFEERLKMEGQISGKAMVEALLHMEFFRGDVVPLRVPKISLGNYVLESVGTPEQIEKWGKARIAIGITEPGAGSDPSRITTTAVYDKAKDEWILNGEKIFITFAEDADAVMVFARDKRDDGQLGYTSFLVEKGTPGFSVGPQVKKMGIRAEDTAGLVFQDCRVPSLNHVKADFKAVFKVFNFSRPIVAAFGLGTSRAMLDFTLEKLAEIGISPKYQSGLSCQDAISDRLAALEAEYEAARLSVLRAKWLEDQGSAVKIEASMAKAMGGMAARRITKECMEILGNFALSEAHLAEKWFRDARISDIYEGPGEVQRLMIARSLLGYSQKELR</sequence>
<dbReference type="Pfam" id="PF00441">
    <property type="entry name" value="Acyl-CoA_dh_1"/>
    <property type="match status" value="1"/>
</dbReference>
<dbReference type="GO" id="GO:0003995">
    <property type="term" value="F:acyl-CoA dehydrogenase activity"/>
    <property type="evidence" value="ECO:0007669"/>
    <property type="project" value="TreeGrafter"/>
</dbReference>
<dbReference type="EMBL" id="JAEPBG010000022">
    <property type="protein sequence ID" value="MBK4738508.1"/>
    <property type="molecule type" value="Genomic_DNA"/>
</dbReference>
<dbReference type="InterPro" id="IPR009100">
    <property type="entry name" value="AcylCoA_DH/oxidase_NM_dom_sf"/>
</dbReference>
<evidence type="ECO:0000259" key="6">
    <source>
        <dbReference type="Pfam" id="PF00441"/>
    </source>
</evidence>
<dbReference type="InterPro" id="IPR036250">
    <property type="entry name" value="AcylCo_DH-like_C"/>
</dbReference>
<feature type="domain" description="Acyl-CoA oxidase/dehydrogenase middle" evidence="7">
    <location>
        <begin position="115"/>
        <end position="212"/>
    </location>
</feature>
<dbReference type="Gene3D" id="1.20.140.10">
    <property type="entry name" value="Butyryl-CoA Dehydrogenase, subunit A, domain 3"/>
    <property type="match status" value="1"/>
</dbReference>
<feature type="domain" description="Acyl-CoA dehydrogenase/oxidase C-terminal" evidence="6">
    <location>
        <begin position="225"/>
        <end position="373"/>
    </location>
</feature>
<evidence type="ECO:0000256" key="3">
    <source>
        <dbReference type="ARBA" id="ARBA00022630"/>
    </source>
</evidence>
<dbReference type="InterPro" id="IPR046373">
    <property type="entry name" value="Acyl-CoA_Oxase/DH_mid-dom_sf"/>
</dbReference>
<comment type="cofactor">
    <cofactor evidence="1">
        <name>FAD</name>
        <dbReference type="ChEBI" id="CHEBI:57692"/>
    </cofactor>
</comment>
<dbReference type="Proteomes" id="UP000622890">
    <property type="component" value="Unassembled WGS sequence"/>
</dbReference>
<proteinExistence type="inferred from homology"/>
<evidence type="ECO:0000256" key="2">
    <source>
        <dbReference type="ARBA" id="ARBA00009347"/>
    </source>
</evidence>
<dbReference type="PANTHER" id="PTHR43884:SF12">
    <property type="entry name" value="ISOVALERYL-COA DEHYDROGENASE, MITOCHONDRIAL-RELATED"/>
    <property type="match status" value="1"/>
</dbReference>
<dbReference type="Pfam" id="PF02770">
    <property type="entry name" value="Acyl-CoA_dh_M"/>
    <property type="match status" value="1"/>
</dbReference>
<keyword evidence="9" id="KW-1185">Reference proteome</keyword>
<accession>A0A934W9R0</accession>
<dbReference type="SUPFAM" id="SSF47203">
    <property type="entry name" value="Acyl-CoA dehydrogenase C-terminal domain-like"/>
    <property type="match status" value="1"/>
</dbReference>
<keyword evidence="3" id="KW-0285">Flavoprotein</keyword>
<dbReference type="CDD" id="cd00567">
    <property type="entry name" value="ACAD"/>
    <property type="match status" value="1"/>
</dbReference>
<keyword evidence="5" id="KW-0560">Oxidoreductase</keyword>
<organism evidence="8 9">
    <name type="scientific">Noviherbaspirillum pedocola</name>
    <dbReference type="NCBI Taxonomy" id="2801341"/>
    <lineage>
        <taxon>Bacteria</taxon>
        <taxon>Pseudomonadati</taxon>
        <taxon>Pseudomonadota</taxon>
        <taxon>Betaproteobacteria</taxon>
        <taxon>Burkholderiales</taxon>
        <taxon>Oxalobacteraceae</taxon>
        <taxon>Noviherbaspirillum</taxon>
    </lineage>
</organism>
<dbReference type="Gene3D" id="2.40.110.10">
    <property type="entry name" value="Butyryl-CoA Dehydrogenase, subunit A, domain 2"/>
    <property type="match status" value="1"/>
</dbReference>
<evidence type="ECO:0000256" key="4">
    <source>
        <dbReference type="ARBA" id="ARBA00022827"/>
    </source>
</evidence>
<evidence type="ECO:0000259" key="7">
    <source>
        <dbReference type="Pfam" id="PF02770"/>
    </source>
</evidence>
<dbReference type="AlphaFoldDB" id="A0A934W9R0"/>
<reference evidence="8" key="1">
    <citation type="submission" date="2021-01" db="EMBL/GenBank/DDBJ databases">
        <title>Genome sequence of strain Noviherbaspirillum sp. DKR-6.</title>
        <authorList>
            <person name="Chaudhary D.K."/>
        </authorList>
    </citation>
    <scope>NUCLEOTIDE SEQUENCE</scope>
    <source>
        <strain evidence="8">DKR-6</strain>
    </source>
</reference>
<keyword evidence="4" id="KW-0274">FAD</keyword>
<protein>
    <submittedName>
        <fullName evidence="8">Acyl-CoA dehydrogenase</fullName>
    </submittedName>
</protein>
<name>A0A934W9R0_9BURK</name>
<dbReference type="InterPro" id="IPR006091">
    <property type="entry name" value="Acyl-CoA_Oxase/DH_mid-dom"/>
</dbReference>
<dbReference type="PANTHER" id="PTHR43884">
    <property type="entry name" value="ACYL-COA DEHYDROGENASE"/>
    <property type="match status" value="1"/>
</dbReference>
<comment type="caution">
    <text evidence="8">The sequence shown here is derived from an EMBL/GenBank/DDBJ whole genome shotgun (WGS) entry which is preliminary data.</text>
</comment>
<evidence type="ECO:0000256" key="1">
    <source>
        <dbReference type="ARBA" id="ARBA00001974"/>
    </source>
</evidence>
<dbReference type="SUPFAM" id="SSF56645">
    <property type="entry name" value="Acyl-CoA dehydrogenase NM domain-like"/>
    <property type="match status" value="1"/>
</dbReference>
<comment type="similarity">
    <text evidence="2">Belongs to the acyl-CoA dehydrogenase family.</text>
</comment>
<dbReference type="InterPro" id="IPR009075">
    <property type="entry name" value="AcylCo_DH/oxidase_C"/>
</dbReference>
<gene>
    <name evidence="8" type="ORF">JJB74_28150</name>
</gene>
<evidence type="ECO:0000256" key="5">
    <source>
        <dbReference type="ARBA" id="ARBA00023002"/>
    </source>
</evidence>
<evidence type="ECO:0000313" key="8">
    <source>
        <dbReference type="EMBL" id="MBK4738508.1"/>
    </source>
</evidence>
<dbReference type="FunFam" id="2.40.110.10:FF:000002">
    <property type="entry name" value="Acyl-CoA dehydrogenase fadE12"/>
    <property type="match status" value="1"/>
</dbReference>